<evidence type="ECO:0000313" key="2">
    <source>
        <dbReference type="Proteomes" id="UP000321558"/>
    </source>
</evidence>
<dbReference type="RefSeq" id="WP_147212650.1">
    <property type="nucleotide sequence ID" value="NZ_BJYM01000029.1"/>
</dbReference>
<dbReference type="EMBL" id="BJYM01000029">
    <property type="protein sequence ID" value="GEN89775.1"/>
    <property type="molecule type" value="Genomic_DNA"/>
</dbReference>
<protein>
    <submittedName>
        <fullName evidence="1">Uncharacterized protein</fullName>
    </submittedName>
</protein>
<sequence length="416" mass="48504">MGNIEDNESIKTLGEAIKGIEDLSKISSFLEADIRDEIETIKKEYETLKNLPDRFNNYFSEYGWIAHEEMKIKTMKKAINIFDRDSLEAAERYLTEYYEEVAPKLLERIAYRPLFRDRIHLLKLAMEDYFDGRYHSCVPIFLMQVDGIVNDIKATGLFADNTELDVWDSIAGHSSGLSNLILIIKKNRMKTTNEKIKLPYRNGILHGRDLNYNNKLVAIKSMVLLVYISDWIQSIQSETERKSQYNKEREEIENTTILDIIDRYQEIKERNREMDRLHKKWSPRKNINVEIPLSGTPEHAAIAFFEYISKRNYGSPVQLYPNSILGEVSVNKKAGEFKKEFSKVELLNYVVIRVEDKGPALSEVKIDLSYKLNKFKKQKTIILRMIYEVNGELQNRLVDGGSWKIVNIEGIINLLQ</sequence>
<gene>
    <name evidence="1" type="ORF">OSO01_45140</name>
</gene>
<evidence type="ECO:0000313" key="1">
    <source>
        <dbReference type="EMBL" id="GEN89775.1"/>
    </source>
</evidence>
<dbReference type="Proteomes" id="UP000321558">
    <property type="component" value="Unassembled WGS sequence"/>
</dbReference>
<comment type="caution">
    <text evidence="1">The sequence shown here is derived from an EMBL/GenBank/DDBJ whole genome shotgun (WGS) entry which is preliminary data.</text>
</comment>
<organism evidence="1 2">
    <name type="scientific">Oceanobacillus sojae</name>
    <dbReference type="NCBI Taxonomy" id="582851"/>
    <lineage>
        <taxon>Bacteria</taxon>
        <taxon>Bacillati</taxon>
        <taxon>Bacillota</taxon>
        <taxon>Bacilli</taxon>
        <taxon>Bacillales</taxon>
        <taxon>Bacillaceae</taxon>
        <taxon>Oceanobacillus</taxon>
    </lineage>
</organism>
<proteinExistence type="predicted"/>
<keyword evidence="2" id="KW-1185">Reference proteome</keyword>
<dbReference type="OrthoDB" id="2866646at2"/>
<accession>A0A511ZQP9</accession>
<dbReference type="AlphaFoldDB" id="A0A511ZQP9"/>
<name>A0A511ZQP9_9BACI</name>
<reference evidence="1 2" key="1">
    <citation type="submission" date="2019-07" db="EMBL/GenBank/DDBJ databases">
        <title>Whole genome shotgun sequence of Oceanobacillus sojae NBRC 105379.</title>
        <authorList>
            <person name="Hosoyama A."/>
            <person name="Uohara A."/>
            <person name="Ohji S."/>
            <person name="Ichikawa N."/>
        </authorList>
    </citation>
    <scope>NUCLEOTIDE SEQUENCE [LARGE SCALE GENOMIC DNA]</scope>
    <source>
        <strain evidence="1 2">NBRC 105379</strain>
    </source>
</reference>